<organism evidence="1 2">
    <name type="scientific">Zobellia uliginosa</name>
    <dbReference type="NCBI Taxonomy" id="143224"/>
    <lineage>
        <taxon>Bacteria</taxon>
        <taxon>Pseudomonadati</taxon>
        <taxon>Bacteroidota</taxon>
        <taxon>Flavobacteriia</taxon>
        <taxon>Flavobacteriales</taxon>
        <taxon>Flavobacteriaceae</taxon>
        <taxon>Zobellia</taxon>
    </lineage>
</organism>
<name>A0ABY1KZY3_9FLAO</name>
<proteinExistence type="predicted"/>
<dbReference type="InterPro" id="IPR029068">
    <property type="entry name" value="Glyas_Bleomycin-R_OHBP_Dase"/>
</dbReference>
<dbReference type="Gene3D" id="3.10.180.10">
    <property type="entry name" value="2,3-Dihydroxybiphenyl 1,2-Dioxygenase, domain 1"/>
    <property type="match status" value="1"/>
</dbReference>
<evidence type="ECO:0000313" key="2">
    <source>
        <dbReference type="Proteomes" id="UP000185728"/>
    </source>
</evidence>
<dbReference type="RefSeq" id="WP_076455935.1">
    <property type="nucleotide sequence ID" value="NZ_FTOB01000004.1"/>
</dbReference>
<protein>
    <submittedName>
        <fullName evidence="1">Catechol-2,3-dioxygenase</fullName>
    </submittedName>
</protein>
<dbReference type="EMBL" id="FTOB01000004">
    <property type="protein sequence ID" value="SIS85871.1"/>
    <property type="molecule type" value="Genomic_DNA"/>
</dbReference>
<dbReference type="SUPFAM" id="SSF54593">
    <property type="entry name" value="Glyoxalase/Bleomycin resistance protein/Dihydroxybiphenyl dioxygenase"/>
    <property type="match status" value="1"/>
</dbReference>
<comment type="caution">
    <text evidence="1">The sequence shown here is derived from an EMBL/GenBank/DDBJ whole genome shotgun (WGS) entry which is preliminary data.</text>
</comment>
<accession>A0ABY1KZY3</accession>
<keyword evidence="2" id="KW-1185">Reference proteome</keyword>
<dbReference type="Proteomes" id="UP000185728">
    <property type="component" value="Unassembled WGS sequence"/>
</dbReference>
<evidence type="ECO:0000313" key="1">
    <source>
        <dbReference type="EMBL" id="SIS85871.1"/>
    </source>
</evidence>
<reference evidence="1 2" key="1">
    <citation type="submission" date="2017-01" db="EMBL/GenBank/DDBJ databases">
        <authorList>
            <person name="Varghese N."/>
            <person name="Submissions S."/>
        </authorList>
    </citation>
    <scope>NUCLEOTIDE SEQUENCE [LARGE SCALE GENOMIC DNA]</scope>
    <source>
        <strain evidence="1 2">DSM 2061</strain>
    </source>
</reference>
<sequence length="226" mass="25967">MQIKELKIYSSKIKEQSEFYAQVLGLPRIGESANKVSFQCGKSILHIEFNADTSPYHFAINIPANKEVEALNWLKSKVKILKDGDREIQDFDFWNAKAIYFYDNDQNIVELIARKNLNNPSDQKFGLDQFLEISEIGMPTTDIQKNYEQLARLTGIEIFDGGFERFCAIGDEHGLFICIDKAIKDWYPTNDKAFSSPFEIELVEKGKAYRLAYKNEEITDLGKPNS</sequence>
<gene>
    <name evidence="1" type="ORF">SAMN05421766_104427</name>
</gene>